<evidence type="ECO:0000259" key="4">
    <source>
        <dbReference type="Pfam" id="PF09732"/>
    </source>
</evidence>
<feature type="compositionally biased region" description="Basic and acidic residues" evidence="3">
    <location>
        <begin position="140"/>
        <end position="169"/>
    </location>
</feature>
<protein>
    <recommendedName>
        <fullName evidence="2">Splicing factor Cactin</fullName>
    </recommendedName>
</protein>
<dbReference type="STRING" id="764103.G7E3F9"/>
<dbReference type="Pfam" id="PF09732">
    <property type="entry name" value="CactinC_cactus"/>
    <property type="match status" value="1"/>
</dbReference>
<dbReference type="OMA" id="HIDFWND"/>
<evidence type="ECO:0000256" key="3">
    <source>
        <dbReference type="SAM" id="MobiDB-lite"/>
    </source>
</evidence>
<keyword evidence="7" id="KW-1185">Reference proteome</keyword>
<dbReference type="GO" id="GO:0005681">
    <property type="term" value="C:spliceosomal complex"/>
    <property type="evidence" value="ECO:0007669"/>
    <property type="project" value="TreeGrafter"/>
</dbReference>
<name>G7E3F9_MIXOS</name>
<dbReference type="Proteomes" id="UP000009131">
    <property type="component" value="Unassembled WGS sequence"/>
</dbReference>
<feature type="domain" description="Splicing factor Cactin C-terminal" evidence="4">
    <location>
        <begin position="556"/>
        <end position="680"/>
    </location>
</feature>
<dbReference type="PANTHER" id="PTHR21737">
    <property type="entry name" value="POLYGLUTAMINE BINDING PROTEIN 1/MARVEL MEMBRANE-ASSOCIATING DOMAIN CONTAINING 3"/>
    <property type="match status" value="1"/>
</dbReference>
<dbReference type="FunCoup" id="G7E3F9">
    <property type="interactions" value="594"/>
</dbReference>
<dbReference type="InterPro" id="IPR018816">
    <property type="entry name" value="Cactin_central"/>
</dbReference>
<dbReference type="InParanoid" id="G7E3F9"/>
<dbReference type="InterPro" id="IPR019134">
    <property type="entry name" value="Cactin_C"/>
</dbReference>
<dbReference type="EMBL" id="BABT02000119">
    <property type="protein sequence ID" value="GAA97369.1"/>
    <property type="molecule type" value="Genomic_DNA"/>
</dbReference>
<dbReference type="PANTHER" id="PTHR21737:SF4">
    <property type="entry name" value="SPLICING FACTOR CACTIN"/>
    <property type="match status" value="1"/>
</dbReference>
<comment type="similarity">
    <text evidence="1">Belongs to the CACTIN family.</text>
</comment>
<sequence length="680" mass="79607">MARERSAEPVRRHRDDRESQRGWSDSHRRKYGGDEERGRSAKASSSRHERDDDEDERRAHKRHREDGADRRPRDEYSRSKHDRETSRERAARKEQRRAAKEAAKREAEEHRLAAAEVSVYSVTDNPFHDSNLDQAFVWGKKKDKERKQGLTQEDAAKRDARRRQEAKEELEKLNRLRATREEEAELREAEAARMARLQESAQMEEWLNKEGEFQLEQARKRAEIRTKENRAKPIDFLALNLKWSQGREARLASRSKQSLLLDDDEEDEGAGLDIDLEEPYLIFENLTLDETRELENDIKMYLSLETTPSNIDFWKAMLVVCDDALATLESERQLGHAQYRTQQHTTVKSDIANMFRDKTYQQLAVLQGQIADKLGSGDPIDVEYWEGLLKELAVWMAKAKLRNMHEVVLKNRLEQLRRRQRDSALKAQAELANTIKPTAASKVAAAAVEKQDEYSPSMEPPLVHSLLEAEQNLELLDPREEIRKLIEARKLVVGAHFVPRKQRVVDDGPDRDEVAETLYRQHAESMYQQAASDDDMDEEEELFNMEAEISKHTYGWEDKYRPRKPRHFNKVITAFEWTRFNRAHYDTDNPPPKVVQGYKFAIFYPDLIDKTKTPTYLTVNEPGNEDTCMLVFKAGPPYEDLGFRIVKKDWEYSHKRGFKSTFDRGVLQLQFTLKKTFYRK</sequence>
<dbReference type="OrthoDB" id="265955at2759"/>
<proteinExistence type="inferred from homology"/>
<evidence type="ECO:0000256" key="2">
    <source>
        <dbReference type="ARBA" id="ARBA00034534"/>
    </source>
</evidence>
<evidence type="ECO:0000256" key="1">
    <source>
        <dbReference type="ARBA" id="ARBA00006895"/>
    </source>
</evidence>
<evidence type="ECO:0000259" key="5">
    <source>
        <dbReference type="Pfam" id="PF10312"/>
    </source>
</evidence>
<dbReference type="GO" id="GO:0045292">
    <property type="term" value="P:mRNA cis splicing, via spliceosome"/>
    <property type="evidence" value="ECO:0007669"/>
    <property type="project" value="TreeGrafter"/>
</dbReference>
<feature type="compositionally biased region" description="Basic and acidic residues" evidence="3">
    <location>
        <begin position="1"/>
        <end position="39"/>
    </location>
</feature>
<dbReference type="eggNOG" id="KOG2370">
    <property type="taxonomic scope" value="Eukaryota"/>
</dbReference>
<dbReference type="Pfam" id="PF10312">
    <property type="entry name" value="Cactin_mid"/>
    <property type="match status" value="1"/>
</dbReference>
<reference evidence="6 7" key="2">
    <citation type="journal article" date="2012" name="Open Biol.">
        <title>Characteristics of nucleosomes and linker DNA regions on the genome of the basidiomycete Mixia osmundae revealed by mono- and dinucleosome mapping.</title>
        <authorList>
            <person name="Nishida H."/>
            <person name="Kondo S."/>
            <person name="Matsumoto T."/>
            <person name="Suzuki Y."/>
            <person name="Yoshikawa H."/>
            <person name="Taylor T.D."/>
            <person name="Sugiyama J."/>
        </authorList>
    </citation>
    <scope>NUCLEOTIDE SEQUENCE [LARGE SCALE GENOMIC DNA]</scope>
    <source>
        <strain evidence="7">CBS 9802 / IAM 14324 / JCM 22182 / KY 12970</strain>
    </source>
</reference>
<reference evidence="6 7" key="1">
    <citation type="journal article" date="2011" name="J. Gen. Appl. Microbiol.">
        <title>Draft genome sequencing of the enigmatic basidiomycete Mixia osmundae.</title>
        <authorList>
            <person name="Nishida H."/>
            <person name="Nagatsuka Y."/>
            <person name="Sugiyama J."/>
        </authorList>
    </citation>
    <scope>NUCLEOTIDE SEQUENCE [LARGE SCALE GENOMIC DNA]</scope>
    <source>
        <strain evidence="7">CBS 9802 / IAM 14324 / JCM 22182 / KY 12970</strain>
    </source>
</reference>
<dbReference type="AlphaFoldDB" id="G7E3F9"/>
<feature type="region of interest" description="Disordered" evidence="3">
    <location>
        <begin position="1"/>
        <end position="111"/>
    </location>
</feature>
<feature type="domain" description="Splicing factor cactin central" evidence="5">
    <location>
        <begin position="196"/>
        <end position="405"/>
    </location>
</feature>
<dbReference type="GO" id="GO:0005737">
    <property type="term" value="C:cytoplasm"/>
    <property type="evidence" value="ECO:0007669"/>
    <property type="project" value="TreeGrafter"/>
</dbReference>
<comment type="caution">
    <text evidence="6">The sequence shown here is derived from an EMBL/GenBank/DDBJ whole genome shotgun (WGS) entry which is preliminary data.</text>
</comment>
<dbReference type="RefSeq" id="XP_014567965.1">
    <property type="nucleotide sequence ID" value="XM_014712479.1"/>
</dbReference>
<evidence type="ECO:0000313" key="7">
    <source>
        <dbReference type="Proteomes" id="UP000009131"/>
    </source>
</evidence>
<organism evidence="6 7">
    <name type="scientific">Mixia osmundae (strain CBS 9802 / IAM 14324 / JCM 22182 / KY 12970)</name>
    <dbReference type="NCBI Taxonomy" id="764103"/>
    <lineage>
        <taxon>Eukaryota</taxon>
        <taxon>Fungi</taxon>
        <taxon>Dikarya</taxon>
        <taxon>Basidiomycota</taxon>
        <taxon>Pucciniomycotina</taxon>
        <taxon>Mixiomycetes</taxon>
        <taxon>Mixiales</taxon>
        <taxon>Mixiaceae</taxon>
        <taxon>Mixia</taxon>
    </lineage>
</organism>
<gene>
    <name evidence="6" type="primary">Mo04047</name>
    <name evidence="6" type="ORF">E5Q_04047</name>
</gene>
<dbReference type="HOGENOM" id="CLU_011759_2_1_1"/>
<evidence type="ECO:0000313" key="6">
    <source>
        <dbReference type="EMBL" id="GAA97369.1"/>
    </source>
</evidence>
<accession>G7E3F9</accession>
<dbReference type="SMART" id="SM01050">
    <property type="entry name" value="CactinC_cactus"/>
    <property type="match status" value="1"/>
</dbReference>
<feature type="region of interest" description="Disordered" evidence="3">
    <location>
        <begin position="139"/>
        <end position="169"/>
    </location>
</feature>
<feature type="compositionally biased region" description="Basic and acidic residues" evidence="3">
    <location>
        <begin position="64"/>
        <end position="111"/>
    </location>
</feature>